<accession>A0ABQ1YHP7</accession>
<name>A0ABQ1YHP7_9BACT</name>
<sequence>MAGFLRLYPCELDTTWEISKEENTWNYRISANLKKHCFGPNPELELPYEGGKIELTDIKKL</sequence>
<protein>
    <submittedName>
        <fullName evidence="1">Uncharacterized protein</fullName>
    </submittedName>
</protein>
<organism evidence="1 2">
    <name type="scientific">Dyadobacter endophyticus</name>
    <dbReference type="NCBI Taxonomy" id="1749036"/>
    <lineage>
        <taxon>Bacteria</taxon>
        <taxon>Pseudomonadati</taxon>
        <taxon>Bacteroidota</taxon>
        <taxon>Cytophagia</taxon>
        <taxon>Cytophagales</taxon>
        <taxon>Spirosomataceae</taxon>
        <taxon>Dyadobacter</taxon>
    </lineage>
</organism>
<evidence type="ECO:0000313" key="1">
    <source>
        <dbReference type="EMBL" id="GGH24973.1"/>
    </source>
</evidence>
<gene>
    <name evidence="1" type="ORF">GCM10007423_08850</name>
</gene>
<proteinExistence type="predicted"/>
<dbReference type="Proteomes" id="UP000600214">
    <property type="component" value="Unassembled WGS sequence"/>
</dbReference>
<evidence type="ECO:0000313" key="2">
    <source>
        <dbReference type="Proteomes" id="UP000600214"/>
    </source>
</evidence>
<dbReference type="EMBL" id="BMIA01000001">
    <property type="protein sequence ID" value="GGH24973.1"/>
    <property type="molecule type" value="Genomic_DNA"/>
</dbReference>
<comment type="caution">
    <text evidence="1">The sequence shown here is derived from an EMBL/GenBank/DDBJ whole genome shotgun (WGS) entry which is preliminary data.</text>
</comment>
<reference evidence="2" key="1">
    <citation type="journal article" date="2019" name="Int. J. Syst. Evol. Microbiol.">
        <title>The Global Catalogue of Microorganisms (GCM) 10K type strain sequencing project: providing services to taxonomists for standard genome sequencing and annotation.</title>
        <authorList>
            <consortium name="The Broad Institute Genomics Platform"/>
            <consortium name="The Broad Institute Genome Sequencing Center for Infectious Disease"/>
            <person name="Wu L."/>
            <person name="Ma J."/>
        </authorList>
    </citation>
    <scope>NUCLEOTIDE SEQUENCE [LARGE SCALE GENOMIC DNA]</scope>
    <source>
        <strain evidence="2">CGMCC 1.15288</strain>
    </source>
</reference>
<keyword evidence="2" id="KW-1185">Reference proteome</keyword>